<feature type="compositionally biased region" description="Polar residues" evidence="1">
    <location>
        <begin position="168"/>
        <end position="199"/>
    </location>
</feature>
<dbReference type="EMBL" id="MU003710">
    <property type="protein sequence ID" value="KAF2805155.1"/>
    <property type="molecule type" value="Genomic_DNA"/>
</dbReference>
<name>A0A6A6YAL6_9PEZI</name>
<keyword evidence="4" id="KW-1185">Reference proteome</keyword>
<protein>
    <recommendedName>
        <fullName evidence="2">WKF domain-containing protein</fullName>
    </recommendedName>
</protein>
<feature type="compositionally biased region" description="Polar residues" evidence="1">
    <location>
        <begin position="47"/>
        <end position="57"/>
    </location>
</feature>
<gene>
    <name evidence="3 5" type="ORF">BDZ99DRAFT_114201</name>
</gene>
<evidence type="ECO:0000313" key="4">
    <source>
        <dbReference type="Proteomes" id="UP000504636"/>
    </source>
</evidence>
<dbReference type="Proteomes" id="UP000504636">
    <property type="component" value="Unplaced"/>
</dbReference>
<dbReference type="Pfam" id="PF10180">
    <property type="entry name" value="WKF"/>
    <property type="match status" value="1"/>
</dbReference>
<feature type="domain" description="WKF" evidence="2">
    <location>
        <begin position="365"/>
        <end position="427"/>
    </location>
</feature>
<dbReference type="PANTHER" id="PTHR22306:SF2">
    <property type="entry name" value="CHROMOSOME 7 OPEN READING FRAME 50"/>
    <property type="match status" value="1"/>
</dbReference>
<organism evidence="3">
    <name type="scientific">Mytilinidion resinicola</name>
    <dbReference type="NCBI Taxonomy" id="574789"/>
    <lineage>
        <taxon>Eukaryota</taxon>
        <taxon>Fungi</taxon>
        <taxon>Dikarya</taxon>
        <taxon>Ascomycota</taxon>
        <taxon>Pezizomycotina</taxon>
        <taxon>Dothideomycetes</taxon>
        <taxon>Pleosporomycetidae</taxon>
        <taxon>Mytilinidiales</taxon>
        <taxon>Mytilinidiaceae</taxon>
        <taxon>Mytilinidion</taxon>
    </lineage>
</organism>
<dbReference type="GeneID" id="54453348"/>
<feature type="compositionally biased region" description="Basic and acidic residues" evidence="1">
    <location>
        <begin position="297"/>
        <end position="313"/>
    </location>
</feature>
<dbReference type="RefSeq" id="XP_033572119.1">
    <property type="nucleotide sequence ID" value="XM_033712455.1"/>
</dbReference>
<feature type="compositionally biased region" description="Basic and acidic residues" evidence="1">
    <location>
        <begin position="322"/>
        <end position="346"/>
    </location>
</feature>
<proteinExistence type="predicted"/>
<feature type="region of interest" description="Disordered" evidence="1">
    <location>
        <begin position="260"/>
        <end position="355"/>
    </location>
</feature>
<reference evidence="5" key="3">
    <citation type="submission" date="2025-04" db="UniProtKB">
        <authorList>
            <consortium name="RefSeq"/>
        </authorList>
    </citation>
    <scope>IDENTIFICATION</scope>
    <source>
        <strain evidence="5">CBS 304.34</strain>
    </source>
</reference>
<reference evidence="5" key="2">
    <citation type="submission" date="2020-04" db="EMBL/GenBank/DDBJ databases">
        <authorList>
            <consortium name="NCBI Genome Project"/>
        </authorList>
    </citation>
    <scope>NUCLEOTIDE SEQUENCE</scope>
    <source>
        <strain evidence="5">CBS 304.34</strain>
    </source>
</reference>
<evidence type="ECO:0000313" key="5">
    <source>
        <dbReference type="RefSeq" id="XP_033572119.1"/>
    </source>
</evidence>
<accession>A0A6A6YAL6</accession>
<feature type="region of interest" description="Disordered" evidence="1">
    <location>
        <begin position="40"/>
        <end position="207"/>
    </location>
</feature>
<evidence type="ECO:0000256" key="1">
    <source>
        <dbReference type="SAM" id="MobiDB-lite"/>
    </source>
</evidence>
<sequence>MASTTPAPVRVPAWKRLGLQLKNQQPPEEPTHYPAVYAAVEARQEGSFENQPSSASTGPPVLQDAASDGQSPAKLGKRKAESSILGDDEKPSKKRLKEKSVGLNDLPAASPAVQEIAVTNPSTSIAEQDSKPRGDPNYRSKKGKNLDSVPKKRRISSEGHGPAITARLNYSNGDETSPNEVKSVSSDSDQDTLRQSTETGHYHVVAGINDTKKLSKLKKTPDTHRTSIELTPTLTRRKSVTFTPDTKTVDGNSASELFKAWAAQQKGPSADFTPSEVAQFTPPPKLHPANDLPPSEKPNKKEAKKAEKIEKTKLNKSATTPHDVEEKSVKASSEEPSKPSKAELKAAKKATKAAANNTESAAYLNYLTRYHTSRETWKFNKATQSNLLRDALNVYRIPPEYSPALKEYITGLQGAAARDRLHEAATAILKETGEADEVEDMEILDDREARKAAQDAALIKTLKRTKRFLDAGHQLPEMAGPKPKKQLTHQRAQEILEALEAGTAAPAPLKASKPSPSRLHPVHVEHYRKYPLTLPSTSVLFCHLSRPLILGTTLLCSEYAYTFLPMFGVLRRIFGIREYAA</sequence>
<dbReference type="OrthoDB" id="10261563at2759"/>
<feature type="compositionally biased region" description="Basic and acidic residues" evidence="1">
    <location>
        <begin position="128"/>
        <end position="138"/>
    </location>
</feature>
<dbReference type="PANTHER" id="PTHR22306">
    <property type="entry name" value="CHROMOSOME 7 OPEN READING FRAME 50"/>
    <property type="match status" value="1"/>
</dbReference>
<reference evidence="3 5" key="1">
    <citation type="journal article" date="2020" name="Stud. Mycol.">
        <title>101 Dothideomycetes genomes: a test case for predicting lifestyles and emergence of pathogens.</title>
        <authorList>
            <person name="Haridas S."/>
            <person name="Albert R."/>
            <person name="Binder M."/>
            <person name="Bloem J."/>
            <person name="Labutti K."/>
            <person name="Salamov A."/>
            <person name="Andreopoulos B."/>
            <person name="Baker S."/>
            <person name="Barry K."/>
            <person name="Bills G."/>
            <person name="Bluhm B."/>
            <person name="Cannon C."/>
            <person name="Castanera R."/>
            <person name="Culley D."/>
            <person name="Daum C."/>
            <person name="Ezra D."/>
            <person name="Gonzalez J."/>
            <person name="Henrissat B."/>
            <person name="Kuo A."/>
            <person name="Liang C."/>
            <person name="Lipzen A."/>
            <person name="Lutzoni F."/>
            <person name="Magnuson J."/>
            <person name="Mondo S."/>
            <person name="Nolan M."/>
            <person name="Ohm R."/>
            <person name="Pangilinan J."/>
            <person name="Park H.-J."/>
            <person name="Ramirez L."/>
            <person name="Alfaro M."/>
            <person name="Sun H."/>
            <person name="Tritt A."/>
            <person name="Yoshinaga Y."/>
            <person name="Zwiers L.-H."/>
            <person name="Turgeon B."/>
            <person name="Goodwin S."/>
            <person name="Spatafora J."/>
            <person name="Crous P."/>
            <person name="Grigoriev I."/>
        </authorList>
    </citation>
    <scope>NUCLEOTIDE SEQUENCE</scope>
    <source>
        <strain evidence="3 5">CBS 304.34</strain>
    </source>
</reference>
<dbReference type="InterPro" id="IPR019327">
    <property type="entry name" value="WKF"/>
</dbReference>
<evidence type="ECO:0000313" key="3">
    <source>
        <dbReference type="EMBL" id="KAF2805155.1"/>
    </source>
</evidence>
<dbReference type="AlphaFoldDB" id="A0A6A6YAL6"/>
<evidence type="ECO:0000259" key="2">
    <source>
        <dbReference type="Pfam" id="PF10180"/>
    </source>
</evidence>
<feature type="compositionally biased region" description="Polar residues" evidence="1">
    <location>
        <begin position="117"/>
        <end position="127"/>
    </location>
</feature>